<dbReference type="SMART" id="SM00955">
    <property type="entry name" value="RNB"/>
    <property type="match status" value="1"/>
</dbReference>
<dbReference type="Pfam" id="PF23216">
    <property type="entry name" value="WHD_CYT4"/>
    <property type="match status" value="1"/>
</dbReference>
<evidence type="ECO:0000313" key="3">
    <source>
        <dbReference type="EMBL" id="CAK7210110.1"/>
    </source>
</evidence>
<feature type="region of interest" description="Disordered" evidence="1">
    <location>
        <begin position="1059"/>
        <end position="1082"/>
    </location>
</feature>
<dbReference type="InterPro" id="IPR001900">
    <property type="entry name" value="RNase_II/R"/>
</dbReference>
<evidence type="ECO:0000256" key="1">
    <source>
        <dbReference type="SAM" id="MobiDB-lite"/>
    </source>
</evidence>
<dbReference type="InterPro" id="IPR056625">
    <property type="entry name" value="SH3_CYT4"/>
</dbReference>
<organism evidence="3 4">
    <name type="scientific">Sporothrix eucalyptigena</name>
    <dbReference type="NCBI Taxonomy" id="1812306"/>
    <lineage>
        <taxon>Eukaryota</taxon>
        <taxon>Fungi</taxon>
        <taxon>Dikarya</taxon>
        <taxon>Ascomycota</taxon>
        <taxon>Pezizomycotina</taxon>
        <taxon>Sordariomycetes</taxon>
        <taxon>Sordariomycetidae</taxon>
        <taxon>Ophiostomatales</taxon>
        <taxon>Ophiostomataceae</taxon>
        <taxon>Sporothrix</taxon>
    </lineage>
</organism>
<feature type="compositionally biased region" description="Low complexity" evidence="1">
    <location>
        <begin position="620"/>
        <end position="636"/>
    </location>
</feature>
<dbReference type="PANTHER" id="PTHR23355:SF65">
    <property type="entry name" value="EXORIBONUCLEASE CYT-4, PUTATIVE (AFU_ORTHOLOGUE AFUA_7G01550)-RELATED"/>
    <property type="match status" value="1"/>
</dbReference>
<comment type="caution">
    <text evidence="3">The sequence shown here is derived from an EMBL/GenBank/DDBJ whole genome shotgun (WGS) entry which is preliminary data.</text>
</comment>
<name>A0ABP0ASA1_9PEZI</name>
<feature type="compositionally biased region" description="Low complexity" evidence="1">
    <location>
        <begin position="813"/>
        <end position="823"/>
    </location>
</feature>
<dbReference type="Pfam" id="PF00773">
    <property type="entry name" value="RNB"/>
    <property type="match status" value="1"/>
</dbReference>
<keyword evidence="3" id="KW-0540">Nuclease</keyword>
<feature type="region of interest" description="Disordered" evidence="1">
    <location>
        <begin position="810"/>
        <end position="839"/>
    </location>
</feature>
<feature type="region of interest" description="Disordered" evidence="1">
    <location>
        <begin position="605"/>
        <end position="636"/>
    </location>
</feature>
<dbReference type="EMBL" id="CAWUHD010000004">
    <property type="protein sequence ID" value="CAK7210110.1"/>
    <property type="molecule type" value="Genomic_DNA"/>
</dbReference>
<accession>A0ABP0ASA1</accession>
<reference evidence="3 4" key="1">
    <citation type="submission" date="2024-01" db="EMBL/GenBank/DDBJ databases">
        <authorList>
            <person name="Allen C."/>
            <person name="Tagirdzhanova G."/>
        </authorList>
    </citation>
    <scope>NUCLEOTIDE SEQUENCE [LARGE SCALE GENOMIC DNA]</scope>
</reference>
<evidence type="ECO:0000313" key="4">
    <source>
        <dbReference type="Proteomes" id="UP001642482"/>
    </source>
</evidence>
<feature type="domain" description="RNB" evidence="2">
    <location>
        <begin position="648"/>
        <end position="1054"/>
    </location>
</feature>
<keyword evidence="3" id="KW-0269">Exonuclease</keyword>
<dbReference type="EC" id="3.1.13.1" evidence="3"/>
<dbReference type="GO" id="GO:0008859">
    <property type="term" value="F:exoribonuclease II activity"/>
    <property type="evidence" value="ECO:0007669"/>
    <property type="project" value="UniProtKB-EC"/>
</dbReference>
<dbReference type="InterPro" id="IPR056624">
    <property type="entry name" value="WH_CYT4"/>
</dbReference>
<feature type="compositionally biased region" description="Basic and acidic residues" evidence="1">
    <location>
        <begin position="55"/>
        <end position="69"/>
    </location>
</feature>
<keyword evidence="4" id="KW-1185">Reference proteome</keyword>
<evidence type="ECO:0000259" key="2">
    <source>
        <dbReference type="SMART" id="SM00955"/>
    </source>
</evidence>
<dbReference type="PANTHER" id="PTHR23355">
    <property type="entry name" value="RIBONUCLEASE"/>
    <property type="match status" value="1"/>
</dbReference>
<dbReference type="SUPFAM" id="SSF50249">
    <property type="entry name" value="Nucleic acid-binding proteins"/>
    <property type="match status" value="1"/>
</dbReference>
<sequence>MQSHAGRSALRAFVCRHCIARASLAARTTPLPLSRANVKCLKQLQISRRYSSSGHPDEESSHGDGRPSEEPVIDLLEHKVSASRIVPVRERLREFQDMAMSTTSYSILRDAARMGTENTMTRTEATSLAEIQSGESLLDGVNEPDQLRLWSQTVSGGGADADSDNVTSMLARPYGAVAPQAGDLIEVSTDSWRVQLLAVCLGKFRGMDHFYTSSGRWFVSSGVRSLFTVTRFASEEELAPLVAALPGEIVQAAEVDNSGAEISADTLDSLLNTLQELKLGPSREAGAALLRKMAEFSEQAAGIHMTHAGVLDNAFEVLRTHSATSPTRTMCMNLDEIASLLLRRQGHKKLGSRGQHNNHQLHYPLRNLRGAGSGAEGMDEFTAPAMYAVYRAIMSNDLAFRPLTTNLGNASETSDALSASSIAAGEKQFSHSRSCLFSISPPDDITVINDVSQVVRNFYEDAEGKAYSGQRASQKNLANSQLGAFIIKARRAIDRNRRTRNWSPYGMVGPFSPPKGEKNTKQPRLVVEKWSPSDIAIFQFIHLWASTQRFSASSRLHGVGSGILRALDRYGESEYLTMSTGWTFLQEVGWVSPWDLPARYSKAVPDTPPLRTGGVDRSLPDTAASLPSPSSSSMSDSLLSEDIFAGRRKEWGDLTAYCIDAANTTDIDDGIALERIPDNPDEFWVHIHVADPASRIRPGSILAEQAARMPLTTYLPGFYEPMFPNDIVYQEFSLGPSKPCLTFSARVNRQGVVLESKITPGRLGSVVFITPGEVSTVVADTEKKAMRNCNIADLVDSATLDMPWASASFSVGTPSSTDKSASSDAKRPMTAASELTPDQRADLETLTSLGTALRAVRLTNGAKPLFWPRPSVKVSLDNTCMNVVEVDTAEGNGPGHASTTLSAGGTTFLQCMGDPYIRIYYEGTTNKDNEAAIKSQAGNRLVESIMRLAGEVAANWCHDRGIAVPFRGQPDAIPHINRIQALTRNEVNPALAAGKRPPEAALRELNRYMGPDDVTAVAVPHIIMGVDRYTKATSPLRRYADMLVHWQVEGALLAEMDQEGKEGVDKSNNDSSTPAGPPFTREKMERDILPFLRVRERAVRKLDNEGGHDQWMLQAMVRAWLGDKTQDGTAQAGSSPKKPFADLHLTVTRISVHRGLISGRLNWFDRTALIDVTGLNEPGVGGDNNGMRRLTMHDVKPGQVYPVALSNVDVHDNLVIVRRTGDCIEESA</sequence>
<protein>
    <submittedName>
        <fullName evidence="3">3'-5' RNA exonuclease complex component</fullName>
        <ecNumber evidence="3">3.1.13.1</ecNumber>
    </submittedName>
</protein>
<proteinExistence type="predicted"/>
<dbReference type="Pfam" id="PF23214">
    <property type="entry name" value="SH3_CYT4"/>
    <property type="match status" value="1"/>
</dbReference>
<feature type="region of interest" description="Disordered" evidence="1">
    <location>
        <begin position="49"/>
        <end position="69"/>
    </location>
</feature>
<dbReference type="InterPro" id="IPR050180">
    <property type="entry name" value="RNR_Ribonuclease"/>
</dbReference>
<dbReference type="Proteomes" id="UP001642482">
    <property type="component" value="Unassembled WGS sequence"/>
</dbReference>
<keyword evidence="3" id="KW-0378">Hydrolase</keyword>
<dbReference type="InterPro" id="IPR012340">
    <property type="entry name" value="NA-bd_OB-fold"/>
</dbReference>
<gene>
    <name evidence="3" type="primary">MSU1</name>
    <name evidence="3" type="ORF">SEUCBS140593_000718</name>
</gene>
<feature type="compositionally biased region" description="Basic and acidic residues" evidence="1">
    <location>
        <begin position="1059"/>
        <end position="1068"/>
    </location>
</feature>